<dbReference type="InterPro" id="IPR011990">
    <property type="entry name" value="TPR-like_helical_dom_sf"/>
</dbReference>
<evidence type="ECO:0000256" key="6">
    <source>
        <dbReference type="ARBA" id="ARBA00023242"/>
    </source>
</evidence>
<dbReference type="SMART" id="SM00386">
    <property type="entry name" value="HAT"/>
    <property type="match status" value="6"/>
</dbReference>
<evidence type="ECO:0000256" key="5">
    <source>
        <dbReference type="ARBA" id="ARBA00022737"/>
    </source>
</evidence>
<dbReference type="AlphaFoldDB" id="A0A1L9SWN9"/>
<dbReference type="InterPro" id="IPR045243">
    <property type="entry name" value="Rna14-like"/>
</dbReference>
<feature type="compositionally biased region" description="Acidic residues" evidence="9">
    <location>
        <begin position="28"/>
        <end position="39"/>
    </location>
</feature>
<dbReference type="OrthoDB" id="26282at2759"/>
<dbReference type="GO" id="GO:0003729">
    <property type="term" value="F:mRNA binding"/>
    <property type="evidence" value="ECO:0007669"/>
    <property type="project" value="TreeGrafter"/>
</dbReference>
<keyword evidence="6 8" id="KW-0539">Nucleus</keyword>
<dbReference type="VEuPathDB" id="FungiDB:ASPZODRAFT_127725"/>
<feature type="region of interest" description="Disordered" evidence="9">
    <location>
        <begin position="231"/>
        <end position="257"/>
    </location>
</feature>
<evidence type="ECO:0000256" key="4">
    <source>
        <dbReference type="ARBA" id="ARBA00022664"/>
    </source>
</evidence>
<name>A0A1L9SWN9_9EURO</name>
<keyword evidence="12" id="KW-1185">Reference proteome</keyword>
<keyword evidence="4 8" id="KW-0507">mRNA processing</keyword>
<keyword evidence="5" id="KW-0677">Repeat</keyword>
<organism evidence="11 12">
    <name type="scientific">Penicilliopsis zonata CBS 506.65</name>
    <dbReference type="NCBI Taxonomy" id="1073090"/>
    <lineage>
        <taxon>Eukaryota</taxon>
        <taxon>Fungi</taxon>
        <taxon>Dikarya</taxon>
        <taxon>Ascomycota</taxon>
        <taxon>Pezizomycotina</taxon>
        <taxon>Eurotiomycetes</taxon>
        <taxon>Eurotiomycetidae</taxon>
        <taxon>Eurotiales</taxon>
        <taxon>Aspergillaceae</taxon>
        <taxon>Penicilliopsis</taxon>
    </lineage>
</organism>
<dbReference type="STRING" id="1073090.A0A1L9SWN9"/>
<dbReference type="Gene3D" id="1.25.40.1040">
    <property type="match status" value="1"/>
</dbReference>
<dbReference type="GO" id="GO:0005737">
    <property type="term" value="C:cytoplasm"/>
    <property type="evidence" value="ECO:0007669"/>
    <property type="project" value="UniProtKB-SubCell"/>
</dbReference>
<dbReference type="PANTHER" id="PTHR19980:SF0">
    <property type="entry name" value="CLEAVAGE STIMULATION FACTOR SUBUNIT 3"/>
    <property type="match status" value="1"/>
</dbReference>
<feature type="region of interest" description="Disordered" evidence="9">
    <location>
        <begin position="1011"/>
        <end position="1037"/>
    </location>
</feature>
<dbReference type="PANTHER" id="PTHR19980">
    <property type="entry name" value="RNA CLEAVAGE STIMULATION FACTOR"/>
    <property type="match status" value="1"/>
</dbReference>
<feature type="compositionally biased region" description="Acidic residues" evidence="9">
    <location>
        <begin position="122"/>
        <end position="136"/>
    </location>
</feature>
<dbReference type="GeneID" id="34608288"/>
<accession>A0A1L9SWN9</accession>
<feature type="domain" description="Suppressor of forked" evidence="10">
    <location>
        <begin position="257"/>
        <end position="861"/>
    </location>
</feature>
<comment type="subcellular location">
    <subcellularLocation>
        <location evidence="2 8">Cytoplasm</location>
    </subcellularLocation>
    <subcellularLocation>
        <location evidence="8">Nucleus</location>
    </subcellularLocation>
    <text evidence="8">Nucleus and/or cytoplasm.</text>
</comment>
<dbReference type="GO" id="GO:0005634">
    <property type="term" value="C:nucleus"/>
    <property type="evidence" value="ECO:0007669"/>
    <property type="project" value="UniProtKB-SubCell"/>
</dbReference>
<evidence type="ECO:0000256" key="3">
    <source>
        <dbReference type="ARBA" id="ARBA00022490"/>
    </source>
</evidence>
<evidence type="ECO:0000256" key="8">
    <source>
        <dbReference type="RuleBase" id="RU369035"/>
    </source>
</evidence>
<dbReference type="InterPro" id="IPR003107">
    <property type="entry name" value="HAT"/>
</dbReference>
<comment type="function">
    <text evidence="1 8">Component of the cleavage factor IA (CFIA) complex, which is involved in the endonucleolytic cleavage during polyadenylation-dependent pre-mRNA 3'-end formation.</text>
</comment>
<sequence>MAEDDAEKAFFEAQAMNTDAVDQTPVDAQDEDNSDSDEYDPSKTLQVEYSTPLDESKSSEDDLAPTASDSNPPPQVSTPSETASAPPTDGDQSEMPAKVELPTTASAAQAPPKTRTIGGFVVEDDDDEEEEEAEASGDDKGDADYEPPAVLGVEDMSTFPVNMTENSVSGNANQATSVPDVSDYGAVQGPASSVHHSNNSYSPHAAVSSKNDASSVPSAQALYTSQTVQSGFASDIPAPPPSTSVEHSSGPGRLPHDRVGILEDRIQEDPRGDIPAWLELIGEHRSRNRLDNAREVYERFLQVFPFSAEQWVAYASMESENNELFRLEQIFNKTLLTIPSVQLWSVYLDYVRRRNPLTTDTTGQARTIISSAYDLAFQHIGVDKDSGPIWTDYVLFIRSGPGNVGGSGWQDQQKMDLLRKAYQKAIAVPTSAVNSLWKEYDQFEMGLNKLTGRKFLQEQSPAYMTARSSFTELQNITRDLNRTSLPRLPPVPGADGDIEFAQQVDIWRRWIAWEKGDPLVLKDDDRPVFNARIVYVYKQALMALRFLPEIWFEAAEFCFQNELEHEGTEFLKQGIDANPESCLLAFKRADRLEITSDSEPDPIRRGTKVREPYDRLLDALYDLVAKARTRETQDVTRLEATFASLNAEKQVSQNEEDDDETGEARAREFAKNAQIEAVRSAHAIQLTILSKTISFAWIALMRAMRRIQGKGKPGEMPGSRQVFADARKRGRITSDVYIASALIEYHCYKDPAATKIFERGAKLFPEDENFALEYLKHLIDINDITNARAVFEMTVRKLAAKPESVHKAKPIFAFLHEYESRYGDLVQVINLESRMRELFPQDPTLEQFSHRYATSTFDPTAIRPIISPSQTRPKTAVVAPPADRPDSRHGTPPRYLDAPSTSSPKRPLSLDDYDDGLNRPRKFIRAESPLKGATVRHLDQMRRSTPVNGSGSLSSQFRPQGATNPLPRDIVYLLSIIPPASAYNAGRFSAEKLVDLLRRIDMPASISQIPMPQSIGAMGHNQPMTMQSYTDSYRPSH</sequence>
<evidence type="ECO:0000256" key="7">
    <source>
        <dbReference type="ARBA" id="ARBA00026188"/>
    </source>
</evidence>
<feature type="compositionally biased region" description="Polar residues" evidence="9">
    <location>
        <begin position="1022"/>
        <end position="1037"/>
    </location>
</feature>
<evidence type="ECO:0000313" key="11">
    <source>
        <dbReference type="EMBL" id="OJJ51615.1"/>
    </source>
</evidence>
<keyword evidence="3 8" id="KW-0963">Cytoplasm</keyword>
<evidence type="ECO:0000256" key="9">
    <source>
        <dbReference type="SAM" id="MobiDB-lite"/>
    </source>
</evidence>
<feature type="compositionally biased region" description="Polar residues" evidence="9">
    <location>
        <begin position="190"/>
        <end position="213"/>
    </location>
</feature>
<feature type="region of interest" description="Disordered" evidence="9">
    <location>
        <begin position="859"/>
        <end position="921"/>
    </location>
</feature>
<feature type="region of interest" description="Disordered" evidence="9">
    <location>
        <begin position="1"/>
        <end position="213"/>
    </location>
</feature>
<dbReference type="InterPro" id="IPR008847">
    <property type="entry name" value="Suf"/>
</dbReference>
<dbReference type="SUPFAM" id="SSF48452">
    <property type="entry name" value="TPR-like"/>
    <property type="match status" value="2"/>
</dbReference>
<evidence type="ECO:0000313" key="12">
    <source>
        <dbReference type="Proteomes" id="UP000184188"/>
    </source>
</evidence>
<reference evidence="12" key="1">
    <citation type="journal article" date="2017" name="Genome Biol.">
        <title>Comparative genomics reveals high biological diversity and specific adaptations in the industrially and medically important fungal genus Aspergillus.</title>
        <authorList>
            <person name="de Vries R.P."/>
            <person name="Riley R."/>
            <person name="Wiebenga A."/>
            <person name="Aguilar-Osorio G."/>
            <person name="Amillis S."/>
            <person name="Uchima C.A."/>
            <person name="Anderluh G."/>
            <person name="Asadollahi M."/>
            <person name="Askin M."/>
            <person name="Barry K."/>
            <person name="Battaglia E."/>
            <person name="Bayram O."/>
            <person name="Benocci T."/>
            <person name="Braus-Stromeyer S.A."/>
            <person name="Caldana C."/>
            <person name="Canovas D."/>
            <person name="Cerqueira G.C."/>
            <person name="Chen F."/>
            <person name="Chen W."/>
            <person name="Choi C."/>
            <person name="Clum A."/>
            <person name="Dos Santos R.A."/>
            <person name="Damasio A.R."/>
            <person name="Diallinas G."/>
            <person name="Emri T."/>
            <person name="Fekete E."/>
            <person name="Flipphi M."/>
            <person name="Freyberg S."/>
            <person name="Gallo A."/>
            <person name="Gournas C."/>
            <person name="Habgood R."/>
            <person name="Hainaut M."/>
            <person name="Harispe M.L."/>
            <person name="Henrissat B."/>
            <person name="Hilden K.S."/>
            <person name="Hope R."/>
            <person name="Hossain A."/>
            <person name="Karabika E."/>
            <person name="Karaffa L."/>
            <person name="Karanyi Z."/>
            <person name="Krasevec N."/>
            <person name="Kuo A."/>
            <person name="Kusch H."/>
            <person name="LaButti K."/>
            <person name="Lagendijk E.L."/>
            <person name="Lapidus A."/>
            <person name="Levasseur A."/>
            <person name="Lindquist E."/>
            <person name="Lipzen A."/>
            <person name="Logrieco A.F."/>
            <person name="MacCabe A."/>
            <person name="Maekelae M.R."/>
            <person name="Malavazi I."/>
            <person name="Melin P."/>
            <person name="Meyer V."/>
            <person name="Mielnichuk N."/>
            <person name="Miskei M."/>
            <person name="Molnar A.P."/>
            <person name="Mule G."/>
            <person name="Ngan C.Y."/>
            <person name="Orejas M."/>
            <person name="Orosz E."/>
            <person name="Ouedraogo J.P."/>
            <person name="Overkamp K.M."/>
            <person name="Park H.-S."/>
            <person name="Perrone G."/>
            <person name="Piumi F."/>
            <person name="Punt P.J."/>
            <person name="Ram A.F."/>
            <person name="Ramon A."/>
            <person name="Rauscher S."/>
            <person name="Record E."/>
            <person name="Riano-Pachon D.M."/>
            <person name="Robert V."/>
            <person name="Roehrig J."/>
            <person name="Ruller R."/>
            <person name="Salamov A."/>
            <person name="Salih N.S."/>
            <person name="Samson R.A."/>
            <person name="Sandor E."/>
            <person name="Sanguinetti M."/>
            <person name="Schuetze T."/>
            <person name="Sepcic K."/>
            <person name="Shelest E."/>
            <person name="Sherlock G."/>
            <person name="Sophianopoulou V."/>
            <person name="Squina F.M."/>
            <person name="Sun H."/>
            <person name="Susca A."/>
            <person name="Todd R.B."/>
            <person name="Tsang A."/>
            <person name="Unkles S.E."/>
            <person name="van de Wiele N."/>
            <person name="van Rossen-Uffink D."/>
            <person name="Oliveira J.V."/>
            <person name="Vesth T.C."/>
            <person name="Visser J."/>
            <person name="Yu J.-H."/>
            <person name="Zhou M."/>
            <person name="Andersen M.R."/>
            <person name="Archer D.B."/>
            <person name="Baker S.E."/>
            <person name="Benoit I."/>
            <person name="Brakhage A.A."/>
            <person name="Braus G.H."/>
            <person name="Fischer R."/>
            <person name="Frisvad J.C."/>
            <person name="Goldman G.H."/>
            <person name="Houbraken J."/>
            <person name="Oakley B."/>
            <person name="Pocsi I."/>
            <person name="Scazzocchio C."/>
            <person name="Seiboth B."/>
            <person name="vanKuyk P.A."/>
            <person name="Wortman J."/>
            <person name="Dyer P.S."/>
            <person name="Grigoriev I.V."/>
        </authorList>
    </citation>
    <scope>NUCLEOTIDE SEQUENCE [LARGE SCALE GENOMIC DNA]</scope>
    <source>
        <strain evidence="12">CBS 506.65</strain>
    </source>
</reference>
<dbReference type="FunFam" id="1.25.40.1040:FF:000006">
    <property type="entry name" value="CFIA complex component Rna14, putative"/>
    <property type="match status" value="1"/>
</dbReference>
<evidence type="ECO:0000256" key="2">
    <source>
        <dbReference type="ARBA" id="ARBA00004496"/>
    </source>
</evidence>
<dbReference type="Pfam" id="PF05843">
    <property type="entry name" value="Suf"/>
    <property type="match status" value="1"/>
</dbReference>
<gene>
    <name evidence="11" type="ORF">ASPZODRAFT_127725</name>
</gene>
<dbReference type="Proteomes" id="UP000184188">
    <property type="component" value="Unassembled WGS sequence"/>
</dbReference>
<evidence type="ECO:0000256" key="1">
    <source>
        <dbReference type="ARBA" id="ARBA00002863"/>
    </source>
</evidence>
<dbReference type="RefSeq" id="XP_022586125.1">
    <property type="nucleotide sequence ID" value="XM_022721823.1"/>
</dbReference>
<feature type="region of interest" description="Disordered" evidence="9">
    <location>
        <begin position="943"/>
        <end position="962"/>
    </location>
</feature>
<feature type="compositionally biased region" description="Polar residues" evidence="9">
    <location>
        <begin position="159"/>
        <end position="179"/>
    </location>
</feature>
<proteinExistence type="predicted"/>
<protein>
    <recommendedName>
        <fullName evidence="7 8">mRNA 3'-end-processing protein RNA14</fullName>
    </recommendedName>
</protein>
<dbReference type="GO" id="GO:0180010">
    <property type="term" value="P:co-transcriptional mRNA 3'-end processing, cleavage and polyadenylation pathway"/>
    <property type="evidence" value="ECO:0007669"/>
    <property type="project" value="UniProtKB-UniRule"/>
</dbReference>
<dbReference type="EMBL" id="KV878336">
    <property type="protein sequence ID" value="OJJ51615.1"/>
    <property type="molecule type" value="Genomic_DNA"/>
</dbReference>
<evidence type="ECO:0000259" key="10">
    <source>
        <dbReference type="Pfam" id="PF05843"/>
    </source>
</evidence>